<dbReference type="GO" id="GO:0008324">
    <property type="term" value="F:monoatomic cation transmembrane transporter activity"/>
    <property type="evidence" value="ECO:0007669"/>
    <property type="project" value="InterPro"/>
</dbReference>
<dbReference type="KEGG" id="ole:K0B96_15475"/>
<evidence type="ECO:0000256" key="3">
    <source>
        <dbReference type="ARBA" id="ARBA00022448"/>
    </source>
</evidence>
<evidence type="ECO:0000259" key="8">
    <source>
        <dbReference type="Pfam" id="PF01545"/>
    </source>
</evidence>
<dbReference type="GO" id="GO:0016020">
    <property type="term" value="C:membrane"/>
    <property type="evidence" value="ECO:0007669"/>
    <property type="project" value="UniProtKB-SubCell"/>
</dbReference>
<keyword evidence="5 7" id="KW-1133">Transmembrane helix</keyword>
<keyword evidence="11" id="KW-1185">Reference proteome</keyword>
<dbReference type="InterPro" id="IPR027469">
    <property type="entry name" value="Cation_efflux_TMD_sf"/>
</dbReference>
<evidence type="ECO:0000259" key="9">
    <source>
        <dbReference type="Pfam" id="PF16916"/>
    </source>
</evidence>
<feature type="transmembrane region" description="Helical" evidence="7">
    <location>
        <begin position="98"/>
        <end position="117"/>
    </location>
</feature>
<comment type="similarity">
    <text evidence="2">Belongs to the cation diffusion facilitator (CDF) transporter (TC 2.A.4) family.</text>
</comment>
<dbReference type="InterPro" id="IPR027470">
    <property type="entry name" value="Cation_efflux_CTD"/>
</dbReference>
<dbReference type="SUPFAM" id="SSF160240">
    <property type="entry name" value="Cation efflux protein cytoplasmic domain-like"/>
    <property type="match status" value="1"/>
</dbReference>
<evidence type="ECO:0000256" key="6">
    <source>
        <dbReference type="ARBA" id="ARBA00023136"/>
    </source>
</evidence>
<evidence type="ECO:0000256" key="5">
    <source>
        <dbReference type="ARBA" id="ARBA00022989"/>
    </source>
</evidence>
<dbReference type="Pfam" id="PF16916">
    <property type="entry name" value="ZT_dimer"/>
    <property type="match status" value="1"/>
</dbReference>
<keyword evidence="4 7" id="KW-0812">Transmembrane</keyword>
<accession>A0A8F9TZI6</accession>
<dbReference type="InterPro" id="IPR036837">
    <property type="entry name" value="Cation_efflux_CTD_sf"/>
</dbReference>
<dbReference type="PANTHER" id="PTHR43840:SF15">
    <property type="entry name" value="MITOCHONDRIAL METAL TRANSPORTER 1-RELATED"/>
    <property type="match status" value="1"/>
</dbReference>
<evidence type="ECO:0000313" key="10">
    <source>
        <dbReference type="EMBL" id="QYM80856.1"/>
    </source>
</evidence>
<feature type="transmembrane region" description="Helical" evidence="7">
    <location>
        <begin position="144"/>
        <end position="164"/>
    </location>
</feature>
<dbReference type="InterPro" id="IPR058533">
    <property type="entry name" value="Cation_efflux_TM"/>
</dbReference>
<dbReference type="Pfam" id="PF01545">
    <property type="entry name" value="Cation_efflux"/>
    <property type="match status" value="1"/>
</dbReference>
<dbReference type="SUPFAM" id="SSF161111">
    <property type="entry name" value="Cation efflux protein transmembrane domain-like"/>
    <property type="match status" value="1"/>
</dbReference>
<evidence type="ECO:0000256" key="7">
    <source>
        <dbReference type="SAM" id="Phobius"/>
    </source>
</evidence>
<sequence length="277" mass="29143">MRGMGLNAVLALAKFAGGILGHTYALIADGAESLLDILSSLLVWMGFKVAGRPPDANHPFGHGKAEPLAALAVAGFIFLVALWIGWHAVHEIVTPHRGPHWATLPLLAGIVAVKIWFSRRLHAAGETAGSTALGVEAMHHWADAVTSGAAFVGIAIAVIGGKGFETADDWAALFACVVIAFNGVLMAGRALRDVMDTAVPDQIEQRVRAYALAVPGVRELDKCRVRKSGLSHLVDIHVRVDGALSVRAGHDIAHAVKDALLAAPLHITDVSVHVEPV</sequence>
<feature type="domain" description="Cation efflux protein transmembrane" evidence="8">
    <location>
        <begin position="6"/>
        <end position="192"/>
    </location>
</feature>
<evidence type="ECO:0000256" key="4">
    <source>
        <dbReference type="ARBA" id="ARBA00022692"/>
    </source>
</evidence>
<dbReference type="EMBL" id="CP080507">
    <property type="protein sequence ID" value="QYM80856.1"/>
    <property type="molecule type" value="Genomic_DNA"/>
</dbReference>
<evidence type="ECO:0000256" key="1">
    <source>
        <dbReference type="ARBA" id="ARBA00004141"/>
    </source>
</evidence>
<keyword evidence="6 7" id="KW-0472">Membrane</keyword>
<dbReference type="Proteomes" id="UP000825051">
    <property type="component" value="Chromosome"/>
</dbReference>
<evidence type="ECO:0000256" key="2">
    <source>
        <dbReference type="ARBA" id="ARBA00008114"/>
    </source>
</evidence>
<dbReference type="AlphaFoldDB" id="A0A8F9TZI6"/>
<dbReference type="NCBIfam" id="TIGR01297">
    <property type="entry name" value="CDF"/>
    <property type="match status" value="1"/>
</dbReference>
<evidence type="ECO:0000313" key="11">
    <source>
        <dbReference type="Proteomes" id="UP000825051"/>
    </source>
</evidence>
<feature type="transmembrane region" description="Helical" evidence="7">
    <location>
        <begin position="68"/>
        <end position="86"/>
    </location>
</feature>
<feature type="domain" description="Cation efflux protein cytoplasmic" evidence="9">
    <location>
        <begin position="200"/>
        <end position="276"/>
    </location>
</feature>
<organism evidence="10 11">
    <name type="scientific">Horticoccus luteus</name>
    <dbReference type="NCBI Taxonomy" id="2862869"/>
    <lineage>
        <taxon>Bacteria</taxon>
        <taxon>Pseudomonadati</taxon>
        <taxon>Verrucomicrobiota</taxon>
        <taxon>Opitutia</taxon>
        <taxon>Opitutales</taxon>
        <taxon>Opitutaceae</taxon>
        <taxon>Horticoccus</taxon>
    </lineage>
</organism>
<reference evidence="10" key="1">
    <citation type="submission" date="2021-08" db="EMBL/GenBank/DDBJ databases">
        <title>Genome of a novel bacterium of the phylum Verrucomicrobia, Oleiharenicola sp. KSB-15.</title>
        <authorList>
            <person name="Chung J.-H."/>
            <person name="Ahn J.-H."/>
            <person name="Yoon Y."/>
            <person name="Kim D.-Y."/>
            <person name="An S.-H."/>
            <person name="Park I."/>
            <person name="Yeon J."/>
        </authorList>
    </citation>
    <scope>NUCLEOTIDE SEQUENCE</scope>
    <source>
        <strain evidence="10">KSB-15</strain>
    </source>
</reference>
<proteinExistence type="inferred from homology"/>
<dbReference type="InterPro" id="IPR050291">
    <property type="entry name" value="CDF_Transporter"/>
</dbReference>
<gene>
    <name evidence="10" type="ORF">K0B96_15475</name>
</gene>
<feature type="transmembrane region" description="Helical" evidence="7">
    <location>
        <begin position="170"/>
        <end position="188"/>
    </location>
</feature>
<name>A0A8F9TZI6_9BACT</name>
<keyword evidence="3" id="KW-0813">Transport</keyword>
<protein>
    <submittedName>
        <fullName evidence="10">Cation diffusion facilitator family transporter</fullName>
    </submittedName>
</protein>
<comment type="subcellular location">
    <subcellularLocation>
        <location evidence="1">Membrane</location>
        <topology evidence="1">Multi-pass membrane protein</topology>
    </subcellularLocation>
</comment>
<dbReference type="PANTHER" id="PTHR43840">
    <property type="entry name" value="MITOCHONDRIAL METAL TRANSPORTER 1-RELATED"/>
    <property type="match status" value="1"/>
</dbReference>
<dbReference type="Gene3D" id="3.30.70.1350">
    <property type="entry name" value="Cation efflux protein, cytoplasmic domain"/>
    <property type="match status" value="1"/>
</dbReference>
<dbReference type="Gene3D" id="1.20.1510.10">
    <property type="entry name" value="Cation efflux protein transmembrane domain"/>
    <property type="match status" value="1"/>
</dbReference>
<dbReference type="InterPro" id="IPR002524">
    <property type="entry name" value="Cation_efflux"/>
</dbReference>